<keyword evidence="7 8" id="KW-0472">Membrane</keyword>
<dbReference type="PANTHER" id="PTHR36838">
    <property type="entry name" value="AUXIN EFFLUX CARRIER FAMILY PROTEIN"/>
    <property type="match status" value="1"/>
</dbReference>
<comment type="caution">
    <text evidence="9">The sequence shown here is derived from an EMBL/GenBank/DDBJ whole genome shotgun (WGS) entry which is preliminary data.</text>
</comment>
<feature type="transmembrane region" description="Helical" evidence="8">
    <location>
        <begin position="253"/>
        <end position="273"/>
    </location>
</feature>
<evidence type="ECO:0000256" key="1">
    <source>
        <dbReference type="ARBA" id="ARBA00004651"/>
    </source>
</evidence>
<protein>
    <submittedName>
        <fullName evidence="9">AEC family transporter</fullName>
    </submittedName>
</protein>
<dbReference type="InterPro" id="IPR038770">
    <property type="entry name" value="Na+/solute_symporter_sf"/>
</dbReference>
<dbReference type="Proteomes" id="UP001165427">
    <property type="component" value="Unassembled WGS sequence"/>
</dbReference>
<evidence type="ECO:0000256" key="8">
    <source>
        <dbReference type="SAM" id="Phobius"/>
    </source>
</evidence>
<dbReference type="Gene3D" id="1.20.1530.20">
    <property type="match status" value="1"/>
</dbReference>
<feature type="transmembrane region" description="Helical" evidence="8">
    <location>
        <begin position="36"/>
        <end position="52"/>
    </location>
</feature>
<gene>
    <name evidence="9" type="ORF">MRX98_20535</name>
</gene>
<evidence type="ECO:0000256" key="2">
    <source>
        <dbReference type="ARBA" id="ARBA00010145"/>
    </source>
</evidence>
<dbReference type="RefSeq" id="WP_246914615.1">
    <property type="nucleotide sequence ID" value="NZ_JALJRB010000038.1"/>
</dbReference>
<dbReference type="PANTHER" id="PTHR36838:SF4">
    <property type="entry name" value="AUXIN EFFLUX CARRIER FAMILY PROTEIN"/>
    <property type="match status" value="1"/>
</dbReference>
<accession>A0AA41R8I9</accession>
<dbReference type="InterPro" id="IPR004776">
    <property type="entry name" value="Mem_transp_PIN-like"/>
</dbReference>
<evidence type="ECO:0000256" key="4">
    <source>
        <dbReference type="ARBA" id="ARBA00022475"/>
    </source>
</evidence>
<keyword evidence="6 8" id="KW-1133">Transmembrane helix</keyword>
<comment type="similarity">
    <text evidence="2">Belongs to the auxin efflux carrier (TC 2.A.69) family.</text>
</comment>
<evidence type="ECO:0000313" key="10">
    <source>
        <dbReference type="Proteomes" id="UP001165427"/>
    </source>
</evidence>
<evidence type="ECO:0000256" key="7">
    <source>
        <dbReference type="ARBA" id="ARBA00023136"/>
    </source>
</evidence>
<feature type="transmembrane region" description="Helical" evidence="8">
    <location>
        <begin position="124"/>
        <end position="148"/>
    </location>
</feature>
<comment type="subcellular location">
    <subcellularLocation>
        <location evidence="1">Cell membrane</location>
        <topology evidence="1">Multi-pass membrane protein</topology>
    </subcellularLocation>
</comment>
<dbReference type="AlphaFoldDB" id="A0AA41R8I9"/>
<evidence type="ECO:0000256" key="3">
    <source>
        <dbReference type="ARBA" id="ARBA00022448"/>
    </source>
</evidence>
<keyword evidence="10" id="KW-1185">Reference proteome</keyword>
<keyword evidence="3" id="KW-0813">Transport</keyword>
<feature type="transmembrane region" description="Helical" evidence="8">
    <location>
        <begin position="225"/>
        <end position="247"/>
    </location>
</feature>
<evidence type="ECO:0000256" key="6">
    <source>
        <dbReference type="ARBA" id="ARBA00022989"/>
    </source>
</evidence>
<evidence type="ECO:0000256" key="5">
    <source>
        <dbReference type="ARBA" id="ARBA00022692"/>
    </source>
</evidence>
<dbReference type="GO" id="GO:0055085">
    <property type="term" value="P:transmembrane transport"/>
    <property type="evidence" value="ECO:0007669"/>
    <property type="project" value="InterPro"/>
</dbReference>
<feature type="transmembrane region" description="Helical" evidence="8">
    <location>
        <begin position="64"/>
        <end position="83"/>
    </location>
</feature>
<reference evidence="9" key="1">
    <citation type="submission" date="2022-04" db="EMBL/GenBank/DDBJ databases">
        <title>Desulfatitalea alkaliphila sp. nov., a novel anaerobic sulfate-reducing bacterium isolated from terrestrial mud volcano, Taman Peninsula, Russia.</title>
        <authorList>
            <person name="Khomyakova M.A."/>
            <person name="Merkel A.Y."/>
            <person name="Slobodkin A.I."/>
        </authorList>
    </citation>
    <scope>NUCLEOTIDE SEQUENCE</scope>
    <source>
        <strain evidence="9">M08but</strain>
    </source>
</reference>
<keyword evidence="4" id="KW-1003">Cell membrane</keyword>
<keyword evidence="5 8" id="KW-0812">Transmembrane</keyword>
<dbReference type="EMBL" id="JALJRB010000038">
    <property type="protein sequence ID" value="MCJ8502975.1"/>
    <property type="molecule type" value="Genomic_DNA"/>
</dbReference>
<feature type="transmembrane region" description="Helical" evidence="8">
    <location>
        <begin position="194"/>
        <end position="213"/>
    </location>
</feature>
<evidence type="ECO:0000313" key="9">
    <source>
        <dbReference type="EMBL" id="MCJ8502975.1"/>
    </source>
</evidence>
<dbReference type="Pfam" id="PF03547">
    <property type="entry name" value="Mem_trans"/>
    <property type="match status" value="1"/>
</dbReference>
<dbReference type="GO" id="GO:0005886">
    <property type="term" value="C:plasma membrane"/>
    <property type="evidence" value="ECO:0007669"/>
    <property type="project" value="UniProtKB-SubCell"/>
</dbReference>
<name>A0AA41R8I9_9BACT</name>
<organism evidence="9 10">
    <name type="scientific">Desulfatitalea alkaliphila</name>
    <dbReference type="NCBI Taxonomy" id="2929485"/>
    <lineage>
        <taxon>Bacteria</taxon>
        <taxon>Pseudomonadati</taxon>
        <taxon>Thermodesulfobacteriota</taxon>
        <taxon>Desulfobacteria</taxon>
        <taxon>Desulfobacterales</taxon>
        <taxon>Desulfosarcinaceae</taxon>
        <taxon>Desulfatitalea</taxon>
    </lineage>
</organism>
<feature type="transmembrane region" description="Helical" evidence="8">
    <location>
        <begin position="160"/>
        <end position="182"/>
    </location>
</feature>
<feature type="transmembrane region" description="Helical" evidence="8">
    <location>
        <begin position="285"/>
        <end position="305"/>
    </location>
</feature>
<proteinExistence type="inferred from homology"/>
<sequence length="307" mass="33507">MIVQHLFPVFALILLGVALKRLQMTNADYLATTDRLVYYVFFPVLLFWKIGGADQTFTPAALRFHLAVMLSVIAVYVLSALYIRLRPVPDFQAGTFSQTCYRFNTYVGMAVILSLMGESGVAQFGILIGLVIPLINILAVATLVWFSGRPATWRSRLRTTAVSIVTNPLVLGCAAGLVYARWINTFPRFIDNTLSLAAALTLPLALFSVGGSLTPRTLTQHFRPALAGALFKLLLLPAVGYGIMRLLNVGDPFFFIGMIFFALPTSTAIYVLSSQLGSDTQLASAAILLSTALSFGSLSLVLWWFHG</sequence>